<dbReference type="GeneID" id="39984513"/>
<sequence length="364" mass="41712">MTALGITLEDVNEALLMNSKLQIELQQKYTELVEAMNRISALRAALSRSNNCTKIRRRLMRKREPERANSSLPLYYLNTYMNQSLSLGPFRDAGIYAEGGIPRYAQIPLSQDEIRWREAFSSFPLLQREIHITTMQENAEEVSDSHSWSKKDDDILVTAVSSYNGIPCGPMFWKALGFSDKTRFEIACRYVALRIRKKNKLFTANKCTQLLSDTEKKKAIWEAVRKHLGDVGAMFAAYAEYLSTTARCLMYMEEAESGSTALFPPYIWDNRKNFLRAIKNFLSETPISTVHHTNQSCLDEMLLIHTHEIKTTQKPSLVDLTACLLAFKSDVLGEKCGVDELRQFFIPFDIPIRLTLRDLTQLKL</sequence>
<evidence type="ECO:0000313" key="2">
    <source>
        <dbReference type="Proteomes" id="UP000192257"/>
    </source>
</evidence>
<reference evidence="1 2" key="1">
    <citation type="submission" date="2017-03" db="EMBL/GenBank/DDBJ databases">
        <title>An alternative strategy for trypanosome survival in the mammalian bloodstream revealed through genome and transcriptome analysis of the ubiquitous bovine parasite Trypanosoma (Megatrypanum) theileri.</title>
        <authorList>
            <person name="Kelly S."/>
            <person name="Ivens A."/>
            <person name="Mott A."/>
            <person name="O'Neill E."/>
            <person name="Emms D."/>
            <person name="Macleod O."/>
            <person name="Voorheis P."/>
            <person name="Matthews J."/>
            <person name="Matthews K."/>
            <person name="Carrington M."/>
        </authorList>
    </citation>
    <scope>NUCLEOTIDE SEQUENCE [LARGE SCALE GENOMIC DNA]</scope>
    <source>
        <strain evidence="1">Edinburgh</strain>
    </source>
</reference>
<dbReference type="EMBL" id="NBCO01000010">
    <property type="protein sequence ID" value="ORC89974.1"/>
    <property type="molecule type" value="Genomic_DNA"/>
</dbReference>
<evidence type="ECO:0000313" key="1">
    <source>
        <dbReference type="EMBL" id="ORC89974.1"/>
    </source>
</evidence>
<dbReference type="OrthoDB" id="245789at2759"/>
<keyword evidence="2" id="KW-1185">Reference proteome</keyword>
<name>A0A1X0NZ59_9TRYP</name>
<comment type="caution">
    <text evidence="1">The sequence shown here is derived from an EMBL/GenBank/DDBJ whole genome shotgun (WGS) entry which is preliminary data.</text>
</comment>
<accession>A0A1X0NZ59</accession>
<dbReference type="Proteomes" id="UP000192257">
    <property type="component" value="Unassembled WGS sequence"/>
</dbReference>
<gene>
    <name evidence="1" type="ORF">TM35_000102420</name>
</gene>
<proteinExistence type="predicted"/>
<dbReference type="AlphaFoldDB" id="A0A1X0NZ59"/>
<dbReference type="VEuPathDB" id="TriTrypDB:TM35_000102420"/>
<protein>
    <submittedName>
        <fullName evidence="1">Small nuclear RNA activating protein 2</fullName>
    </submittedName>
</protein>
<dbReference type="RefSeq" id="XP_028884040.1">
    <property type="nucleotide sequence ID" value="XM_029024733.1"/>
</dbReference>
<organism evidence="1 2">
    <name type="scientific">Trypanosoma theileri</name>
    <dbReference type="NCBI Taxonomy" id="67003"/>
    <lineage>
        <taxon>Eukaryota</taxon>
        <taxon>Discoba</taxon>
        <taxon>Euglenozoa</taxon>
        <taxon>Kinetoplastea</taxon>
        <taxon>Metakinetoplastina</taxon>
        <taxon>Trypanosomatida</taxon>
        <taxon>Trypanosomatidae</taxon>
        <taxon>Trypanosoma</taxon>
    </lineage>
</organism>